<keyword evidence="1" id="KW-1133">Transmembrane helix</keyword>
<evidence type="ECO:0000313" key="2">
    <source>
        <dbReference type="EMBL" id="KAJ8432028.1"/>
    </source>
</evidence>
<sequence>MAASLYHQYHHALLFLQPSTKFSCPKSVLFNGNSNSHFRNTFIPEAHFLKKQFKVSFALTESDSSKSLNPDPQTLLQDLADSLDLPYDYFAKLPSDLRLDLNDAAFDLSNGPVLEEIPLLETKCGHELGETLLNLARAWELADTSTSAALAKKLPLLESSLTAFGKRLLSAGRRFQAMGQYGQGELARIAKAMISVGKLLSATAVPAGNEGGPKTETRTLKFGDLQVEVTPEKAAIGAAIAVVFGILSLQISQGIQAIPENSLEYASDNALVLAKSLRGFLLALFYGSAFLSGVSAVGLVLLGIQLKSKEK</sequence>
<protein>
    <submittedName>
        <fullName evidence="2">Uncharacterized protein</fullName>
    </submittedName>
</protein>
<gene>
    <name evidence="2" type="ORF">Cgig2_026731</name>
</gene>
<dbReference type="EMBL" id="JAKOGI010000645">
    <property type="protein sequence ID" value="KAJ8432028.1"/>
    <property type="molecule type" value="Genomic_DNA"/>
</dbReference>
<evidence type="ECO:0000256" key="1">
    <source>
        <dbReference type="SAM" id="Phobius"/>
    </source>
</evidence>
<dbReference type="OrthoDB" id="1923116at2759"/>
<evidence type="ECO:0000313" key="3">
    <source>
        <dbReference type="Proteomes" id="UP001153076"/>
    </source>
</evidence>
<keyword evidence="1" id="KW-0472">Membrane</keyword>
<comment type="caution">
    <text evidence="2">The sequence shown here is derived from an EMBL/GenBank/DDBJ whole genome shotgun (WGS) entry which is preliminary data.</text>
</comment>
<organism evidence="2 3">
    <name type="scientific">Carnegiea gigantea</name>
    <dbReference type="NCBI Taxonomy" id="171969"/>
    <lineage>
        <taxon>Eukaryota</taxon>
        <taxon>Viridiplantae</taxon>
        <taxon>Streptophyta</taxon>
        <taxon>Embryophyta</taxon>
        <taxon>Tracheophyta</taxon>
        <taxon>Spermatophyta</taxon>
        <taxon>Magnoliopsida</taxon>
        <taxon>eudicotyledons</taxon>
        <taxon>Gunneridae</taxon>
        <taxon>Pentapetalae</taxon>
        <taxon>Caryophyllales</taxon>
        <taxon>Cactineae</taxon>
        <taxon>Cactaceae</taxon>
        <taxon>Cactoideae</taxon>
        <taxon>Echinocereeae</taxon>
        <taxon>Carnegiea</taxon>
    </lineage>
</organism>
<dbReference type="PANTHER" id="PTHR36802:SF1">
    <property type="entry name" value="OS02G0815400 PROTEIN"/>
    <property type="match status" value="1"/>
</dbReference>
<dbReference type="InterPro" id="IPR021434">
    <property type="entry name" value="DUF3082"/>
</dbReference>
<reference evidence="2" key="1">
    <citation type="submission" date="2022-04" db="EMBL/GenBank/DDBJ databases">
        <title>Carnegiea gigantea Genome sequencing and assembly v2.</title>
        <authorList>
            <person name="Copetti D."/>
            <person name="Sanderson M.J."/>
            <person name="Burquez A."/>
            <person name="Wojciechowski M.F."/>
        </authorList>
    </citation>
    <scope>NUCLEOTIDE SEQUENCE</scope>
    <source>
        <strain evidence="2">SGP5-SGP5p</strain>
        <tissue evidence="2">Aerial part</tissue>
    </source>
</reference>
<accession>A0A9Q1Q7R3</accession>
<keyword evidence="3" id="KW-1185">Reference proteome</keyword>
<keyword evidence="1" id="KW-0812">Transmembrane</keyword>
<dbReference type="Proteomes" id="UP001153076">
    <property type="component" value="Unassembled WGS sequence"/>
</dbReference>
<dbReference type="PANTHER" id="PTHR36802">
    <property type="entry name" value="OS02G0815400 PROTEIN"/>
    <property type="match status" value="1"/>
</dbReference>
<name>A0A9Q1Q7R3_9CARY</name>
<dbReference type="GO" id="GO:0009507">
    <property type="term" value="C:chloroplast"/>
    <property type="evidence" value="ECO:0007669"/>
    <property type="project" value="TreeGrafter"/>
</dbReference>
<dbReference type="AlphaFoldDB" id="A0A9Q1Q7R3"/>
<dbReference type="Pfam" id="PF11282">
    <property type="entry name" value="DUF3082"/>
    <property type="match status" value="1"/>
</dbReference>
<feature type="transmembrane region" description="Helical" evidence="1">
    <location>
        <begin position="279"/>
        <end position="304"/>
    </location>
</feature>
<proteinExistence type="predicted"/>